<dbReference type="InterPro" id="IPR000595">
    <property type="entry name" value="cNMP-bd_dom"/>
</dbReference>
<dbReference type="SUPFAM" id="SSF54631">
    <property type="entry name" value="CBS-domain pair"/>
    <property type="match status" value="1"/>
</dbReference>
<protein>
    <recommendedName>
        <fullName evidence="8">Cyclic nucleotide-binding domain-containing protein</fullName>
    </recommendedName>
</protein>
<dbReference type="PANTHER" id="PTHR43080">
    <property type="entry name" value="CBS DOMAIN-CONTAINING PROTEIN CBSX3, MITOCHONDRIAL"/>
    <property type="match status" value="1"/>
</dbReference>
<dbReference type="RefSeq" id="WP_060671942.1">
    <property type="nucleotide sequence ID" value="NZ_LIXZ01000005.1"/>
</dbReference>
<dbReference type="Gene3D" id="2.60.120.10">
    <property type="entry name" value="Jelly Rolls"/>
    <property type="match status" value="1"/>
</dbReference>
<feature type="domain" description="CBS" evidence="5">
    <location>
        <begin position="168"/>
        <end position="226"/>
    </location>
</feature>
<dbReference type="InterPro" id="IPR000644">
    <property type="entry name" value="CBS_dom"/>
</dbReference>
<dbReference type="CDD" id="cd00038">
    <property type="entry name" value="CAP_ED"/>
    <property type="match status" value="1"/>
</dbReference>
<dbReference type="Pfam" id="PF00027">
    <property type="entry name" value="cNMP_binding"/>
    <property type="match status" value="1"/>
</dbReference>
<dbReference type="InterPro" id="IPR005105">
    <property type="entry name" value="GlnD_Uridyltrans_N"/>
</dbReference>
<keyword evidence="1 3" id="KW-0129">CBS domain</keyword>
<dbReference type="PATRIC" id="fig|218284.4.peg.3180"/>
<organism evidence="6 7">
    <name type="scientific">Rossellomorea vietnamensis</name>
    <dbReference type="NCBI Taxonomy" id="218284"/>
    <lineage>
        <taxon>Bacteria</taxon>
        <taxon>Bacillati</taxon>
        <taxon>Bacillota</taxon>
        <taxon>Bacilli</taxon>
        <taxon>Bacillales</taxon>
        <taxon>Bacillaceae</taxon>
        <taxon>Rossellomorea</taxon>
    </lineage>
</organism>
<dbReference type="CDD" id="cd02205">
    <property type="entry name" value="CBS_pair_SF"/>
    <property type="match status" value="1"/>
</dbReference>
<evidence type="ECO:0008006" key="8">
    <source>
        <dbReference type="Google" id="ProtNLM"/>
    </source>
</evidence>
<sequence length="638" mass="74153">MNQQELLQIIRDHYPFDVLSGEQLDYIISGSTYTTFKKGEFLFHEDETVEELDIYFLVSGLAKNVLHRSSGKQYSLRFYYPGDLIGIMIMLTSGQMTFSVQAIEDCTVFRIQKDRILEIMTKNNDFSKIIFESIGNRMKTLYDEIKVKSATESDDENINLFRTKVHTLMDSPTFIDGHATILDAATKMKEQDTYGLVVVDQNKKMLGILTQREILSYITNPSTFDKVKDWMKEKPFWIRDESFAYEALSYFKHEEVDFVPIIRNDVVVGILTSTSFLNIQDSNYLDLSYKIQKALTNEELVELATVKSETFQQFIQDLLAQDSFGFDICEVISNYNDRLHRKIIQLSEKEMRKEGFGSAPINYCFIVMGSQGRSEQGFHTDQDNGIILDDYNHLSDLKKVDLYFQAFTEKLNLKLAACGFPECTGGIMAKEQKWKRSYTDWKKAIDQWLHEMDAQEIQNITMFYDFRPIYGDYSIAEEIRNYLTEKSKRSLNMQQLLRKDALRFKLPVGPLGRVNLKPKNHLFNIKKSGLLQIVNMIRIHSVKYGIKEVNTIKRVQALKKLQAFHPRDAENVKTAMHILLSLRTKQNLRELSEGKPLSNDIDVRTLSKEDRQKLKESIQIANRLQSVMEISFNRNRVV</sequence>
<dbReference type="SMART" id="SM00116">
    <property type="entry name" value="CBS"/>
    <property type="match status" value="2"/>
</dbReference>
<dbReference type="InterPro" id="IPR018490">
    <property type="entry name" value="cNMP-bd_dom_sf"/>
</dbReference>
<evidence type="ECO:0000259" key="5">
    <source>
        <dbReference type="PROSITE" id="PS51371"/>
    </source>
</evidence>
<dbReference type="SMART" id="SM00100">
    <property type="entry name" value="cNMP"/>
    <property type="match status" value="1"/>
</dbReference>
<keyword evidence="2" id="KW-0010">Activator</keyword>
<proteinExistence type="predicted"/>
<dbReference type="eggNOG" id="COG2905">
    <property type="taxonomic scope" value="Bacteria"/>
</dbReference>
<dbReference type="GO" id="GO:0008773">
    <property type="term" value="F:[protein-PII] uridylyltransferase activity"/>
    <property type="evidence" value="ECO:0007669"/>
    <property type="project" value="InterPro"/>
</dbReference>
<reference evidence="6 7" key="1">
    <citation type="submission" date="2015-08" db="EMBL/GenBank/DDBJ databases">
        <title>Draft Genome Sequence of Bacillus vietnamensis UCD-SED5.</title>
        <authorList>
            <person name="Lee R.D."/>
            <person name="Jospin G."/>
            <person name="Lang J.M."/>
            <person name="Coil D.A."/>
            <person name="Eisen J.A."/>
        </authorList>
    </citation>
    <scope>NUCLEOTIDE SEQUENCE [LARGE SCALE GENOMIC DNA]</scope>
    <source>
        <strain evidence="6 7">UCD-SED5</strain>
    </source>
</reference>
<dbReference type="PROSITE" id="PS51371">
    <property type="entry name" value="CBS"/>
    <property type="match status" value="2"/>
</dbReference>
<feature type="domain" description="CBS" evidence="5">
    <location>
        <begin position="231"/>
        <end position="287"/>
    </location>
</feature>
<dbReference type="Pfam" id="PF03445">
    <property type="entry name" value="DUF294"/>
    <property type="match status" value="1"/>
</dbReference>
<evidence type="ECO:0000256" key="1">
    <source>
        <dbReference type="ARBA" id="ARBA00023122"/>
    </source>
</evidence>
<name>A0A0P6W4M8_9BACI</name>
<evidence type="ECO:0000313" key="6">
    <source>
        <dbReference type="EMBL" id="KPL59975.1"/>
    </source>
</evidence>
<feature type="domain" description="Cyclic nucleotide-binding" evidence="4">
    <location>
        <begin position="53"/>
        <end position="137"/>
    </location>
</feature>
<dbReference type="AlphaFoldDB" id="A0A0P6W4M8"/>
<gene>
    <name evidence="6" type="ORF">AM506_07825</name>
</gene>
<comment type="caution">
    <text evidence="6">The sequence shown here is derived from an EMBL/GenBank/DDBJ whole genome shotgun (WGS) entry which is preliminary data.</text>
</comment>
<dbReference type="SUPFAM" id="SSF51206">
    <property type="entry name" value="cAMP-binding domain-like"/>
    <property type="match status" value="1"/>
</dbReference>
<dbReference type="InterPro" id="IPR018821">
    <property type="entry name" value="DUF294_put_nucleoTrafse_sb-bd"/>
</dbReference>
<dbReference type="PANTHER" id="PTHR43080:SF2">
    <property type="entry name" value="CBS DOMAIN-CONTAINING PROTEIN"/>
    <property type="match status" value="1"/>
</dbReference>
<evidence type="ECO:0000259" key="4">
    <source>
        <dbReference type="PROSITE" id="PS50042"/>
    </source>
</evidence>
<dbReference type="OrthoDB" id="9810963at2"/>
<dbReference type="Gene3D" id="3.10.580.10">
    <property type="entry name" value="CBS-domain"/>
    <property type="match status" value="1"/>
</dbReference>
<dbReference type="EMBL" id="LIXZ01000005">
    <property type="protein sequence ID" value="KPL59975.1"/>
    <property type="molecule type" value="Genomic_DNA"/>
</dbReference>
<evidence type="ECO:0000313" key="7">
    <source>
        <dbReference type="Proteomes" id="UP000050398"/>
    </source>
</evidence>
<dbReference type="InterPro" id="IPR014710">
    <property type="entry name" value="RmlC-like_jellyroll"/>
</dbReference>
<dbReference type="CDD" id="cd05401">
    <property type="entry name" value="NT_GlnE_GlnD_like"/>
    <property type="match status" value="1"/>
</dbReference>
<accession>A0A0P6W4M8</accession>
<dbReference type="InterPro" id="IPR046342">
    <property type="entry name" value="CBS_dom_sf"/>
</dbReference>
<dbReference type="InterPro" id="IPR051257">
    <property type="entry name" value="Diverse_CBS-Domain"/>
</dbReference>
<evidence type="ECO:0000256" key="3">
    <source>
        <dbReference type="PROSITE-ProRule" id="PRU00703"/>
    </source>
</evidence>
<dbReference type="PROSITE" id="PS50042">
    <property type="entry name" value="CNMP_BINDING_3"/>
    <property type="match status" value="1"/>
</dbReference>
<dbReference type="Pfam" id="PF10335">
    <property type="entry name" value="DUF294_C"/>
    <property type="match status" value="1"/>
</dbReference>
<dbReference type="Pfam" id="PF00571">
    <property type="entry name" value="CBS"/>
    <property type="match status" value="2"/>
</dbReference>
<evidence type="ECO:0000256" key="2">
    <source>
        <dbReference type="ARBA" id="ARBA00023159"/>
    </source>
</evidence>
<dbReference type="Proteomes" id="UP000050398">
    <property type="component" value="Unassembled WGS sequence"/>
</dbReference>